<dbReference type="Proteomes" id="UP001151699">
    <property type="component" value="Chromosome C"/>
</dbReference>
<evidence type="ECO:0000313" key="5">
    <source>
        <dbReference type="Proteomes" id="UP001151699"/>
    </source>
</evidence>
<keyword evidence="2" id="KW-0812">Transmembrane</keyword>
<feature type="chain" id="PRO_5040344687" evidence="3">
    <location>
        <begin position="18"/>
        <end position="320"/>
    </location>
</feature>
<keyword evidence="2" id="KW-1133">Transmembrane helix</keyword>
<sequence length="320" mass="35930">MLLPTVTFFVLILRVSSDMELERLMRQQLESIHCPSASDETIEVNIQSRNQLFRLSDLSDGSIKIDFERIPYDHVLLTFTNDRSNKEATVKEIDCWSTANLSMTVPNALGDETQTFCLMEKDAKTVSPLDCLSILPRNGAQDSGSDLVWLMEDDKALVVSLLVVGLIVCLVFGFGIGTLIVRRQVNARKYAKRRTESRPDLITSDWRDGHPYAESDTMSVVSDRSNYVPAPSQFDLIKMRLEKAENPNESENQYGLEDMPYSKAPTAPAESFRDSGISTCGPIYAISSKVVDRNEQALKTGEDLYLCVDHDIDSNNKKNE</sequence>
<accession>A0A9Q0MTV1</accession>
<proteinExistence type="predicted"/>
<keyword evidence="5" id="KW-1185">Reference proteome</keyword>
<protein>
    <submittedName>
        <fullName evidence="4">Uncharacterized protein</fullName>
    </submittedName>
</protein>
<keyword evidence="2" id="KW-0472">Membrane</keyword>
<gene>
    <name evidence="4" type="ORF">Bhyg_14850</name>
</gene>
<name>A0A9Q0MTV1_9DIPT</name>
<comment type="caution">
    <text evidence="4">The sequence shown here is derived from an EMBL/GenBank/DDBJ whole genome shotgun (WGS) entry which is preliminary data.</text>
</comment>
<organism evidence="4 5">
    <name type="scientific">Pseudolycoriella hygida</name>
    <dbReference type="NCBI Taxonomy" id="35572"/>
    <lineage>
        <taxon>Eukaryota</taxon>
        <taxon>Metazoa</taxon>
        <taxon>Ecdysozoa</taxon>
        <taxon>Arthropoda</taxon>
        <taxon>Hexapoda</taxon>
        <taxon>Insecta</taxon>
        <taxon>Pterygota</taxon>
        <taxon>Neoptera</taxon>
        <taxon>Endopterygota</taxon>
        <taxon>Diptera</taxon>
        <taxon>Nematocera</taxon>
        <taxon>Sciaroidea</taxon>
        <taxon>Sciaridae</taxon>
        <taxon>Pseudolycoriella</taxon>
    </lineage>
</organism>
<reference evidence="4" key="1">
    <citation type="submission" date="2022-07" db="EMBL/GenBank/DDBJ databases">
        <authorList>
            <person name="Trinca V."/>
            <person name="Uliana J.V.C."/>
            <person name="Torres T.T."/>
            <person name="Ward R.J."/>
            <person name="Monesi N."/>
        </authorList>
    </citation>
    <scope>NUCLEOTIDE SEQUENCE</scope>
    <source>
        <strain evidence="4">HSMRA1968</strain>
        <tissue evidence="4">Whole embryos</tissue>
    </source>
</reference>
<evidence type="ECO:0000256" key="2">
    <source>
        <dbReference type="SAM" id="Phobius"/>
    </source>
</evidence>
<evidence type="ECO:0000313" key="4">
    <source>
        <dbReference type="EMBL" id="KAJ6636262.1"/>
    </source>
</evidence>
<evidence type="ECO:0000256" key="1">
    <source>
        <dbReference type="SAM" id="MobiDB-lite"/>
    </source>
</evidence>
<feature type="signal peptide" evidence="3">
    <location>
        <begin position="1"/>
        <end position="17"/>
    </location>
</feature>
<evidence type="ECO:0000256" key="3">
    <source>
        <dbReference type="SAM" id="SignalP"/>
    </source>
</evidence>
<keyword evidence="3" id="KW-0732">Signal</keyword>
<dbReference type="AlphaFoldDB" id="A0A9Q0MTV1"/>
<feature type="transmembrane region" description="Helical" evidence="2">
    <location>
        <begin position="156"/>
        <end position="181"/>
    </location>
</feature>
<dbReference type="OrthoDB" id="26525at2759"/>
<feature type="region of interest" description="Disordered" evidence="1">
    <location>
        <begin position="248"/>
        <end position="273"/>
    </location>
</feature>
<dbReference type="EMBL" id="WJQU01000004">
    <property type="protein sequence ID" value="KAJ6636262.1"/>
    <property type="molecule type" value="Genomic_DNA"/>
</dbReference>